<feature type="region of interest" description="Disordered" evidence="1">
    <location>
        <begin position="1"/>
        <end position="89"/>
    </location>
</feature>
<evidence type="ECO:0000256" key="2">
    <source>
        <dbReference type="SAM" id="Phobius"/>
    </source>
</evidence>
<feature type="compositionally biased region" description="Polar residues" evidence="1">
    <location>
        <begin position="1"/>
        <end position="11"/>
    </location>
</feature>
<feature type="compositionally biased region" description="Low complexity" evidence="1">
    <location>
        <begin position="27"/>
        <end position="43"/>
    </location>
</feature>
<evidence type="ECO:0000313" key="3">
    <source>
        <dbReference type="EMBL" id="TGY62147.1"/>
    </source>
</evidence>
<keyword evidence="2" id="KW-0472">Membrane</keyword>
<protein>
    <submittedName>
        <fullName evidence="3">Uncharacterized protein</fullName>
    </submittedName>
</protein>
<gene>
    <name evidence="3" type="ORF">E5334_05620</name>
</gene>
<reference evidence="3 4" key="1">
    <citation type="submission" date="2019-04" db="EMBL/GenBank/DDBJ databases">
        <title>Microbes associate with the intestines of laboratory mice.</title>
        <authorList>
            <person name="Navarre W."/>
            <person name="Wong E."/>
            <person name="Huang K."/>
            <person name="Tropini C."/>
            <person name="Ng K."/>
            <person name="Yu B."/>
        </authorList>
    </citation>
    <scope>NUCLEOTIDE SEQUENCE [LARGE SCALE GENOMIC DNA]</scope>
    <source>
        <strain evidence="3 4">NM07_P-09</strain>
    </source>
</reference>
<dbReference type="AlphaFoldDB" id="A0A4S2F1D2"/>
<evidence type="ECO:0000313" key="4">
    <source>
        <dbReference type="Proteomes" id="UP000310263"/>
    </source>
</evidence>
<proteinExistence type="predicted"/>
<dbReference type="EMBL" id="SRYE01000003">
    <property type="protein sequence ID" value="TGY62147.1"/>
    <property type="molecule type" value="Genomic_DNA"/>
</dbReference>
<keyword evidence="2" id="KW-0812">Transmembrane</keyword>
<feature type="compositionally biased region" description="Basic and acidic residues" evidence="1">
    <location>
        <begin position="51"/>
        <end position="73"/>
    </location>
</feature>
<evidence type="ECO:0000256" key="1">
    <source>
        <dbReference type="SAM" id="MobiDB-lite"/>
    </source>
</evidence>
<keyword evidence="4" id="KW-1185">Reference proteome</keyword>
<keyword evidence="2" id="KW-1133">Transmembrane helix</keyword>
<accession>A0A4S2F1D2</accession>
<feature type="transmembrane region" description="Helical" evidence="2">
    <location>
        <begin position="96"/>
        <end position="117"/>
    </location>
</feature>
<organism evidence="3 4">
    <name type="scientific">Muricaecibacterium torontonense</name>
    <dbReference type="NCBI Taxonomy" id="3032871"/>
    <lineage>
        <taxon>Bacteria</taxon>
        <taxon>Bacillati</taxon>
        <taxon>Actinomycetota</taxon>
        <taxon>Coriobacteriia</taxon>
        <taxon>Coriobacteriales</taxon>
        <taxon>Atopobiaceae</taxon>
        <taxon>Muricaecibacterium</taxon>
    </lineage>
</organism>
<sequence>MTATSSSQDNPQVAADSAAEKPVPSHQETASQDAAQATEAEAAVKGTPSAEKPKKETRVQRKARQKAEKEEKARQRRIAARQGGRKLFPTPTRKQSVAFIVVLAVLFVGSVVFKLTWGSPTSPLGKTPVAQSEDVPARAAKGTTLVYKGGEYAVGTNLNAGQYKFLATQDRQDPSNPAVLKVNGEVVDQFTQTCWLTLSDGEQLAVDGATFVAAADITSKLVTDLKDGGTYLIGVDAPEGSYLVSPTQSSGRCTVYDSDAPGAQPIATLDVTAAQQVDVAQGQYLKLSGCLAQYQ</sequence>
<dbReference type="Proteomes" id="UP000310263">
    <property type="component" value="Unassembled WGS sequence"/>
</dbReference>
<comment type="caution">
    <text evidence="3">The sequence shown here is derived from an EMBL/GenBank/DDBJ whole genome shotgun (WGS) entry which is preliminary data.</text>
</comment>
<name>A0A4S2F1D2_9ACTN</name>
<dbReference type="RefSeq" id="WP_136012617.1">
    <property type="nucleotide sequence ID" value="NZ_SRYE01000003.1"/>
</dbReference>
<dbReference type="OrthoDB" id="1650483at2"/>